<name>A0A9D4WF92_PEA</name>
<dbReference type="AlphaFoldDB" id="A0A9D4WF92"/>
<dbReference type="Proteomes" id="UP001058974">
    <property type="component" value="Chromosome 6"/>
</dbReference>
<evidence type="ECO:0000313" key="2">
    <source>
        <dbReference type="Proteomes" id="UP001058974"/>
    </source>
</evidence>
<comment type="caution">
    <text evidence="1">The sequence shown here is derived from an EMBL/GenBank/DDBJ whole genome shotgun (WGS) entry which is preliminary data.</text>
</comment>
<proteinExistence type="predicted"/>
<evidence type="ECO:0000313" key="1">
    <source>
        <dbReference type="EMBL" id="KAI5399700.1"/>
    </source>
</evidence>
<reference evidence="1 2" key="1">
    <citation type="journal article" date="2022" name="Nat. Genet.">
        <title>Improved pea reference genome and pan-genome highlight genomic features and evolutionary characteristics.</title>
        <authorList>
            <person name="Yang T."/>
            <person name="Liu R."/>
            <person name="Luo Y."/>
            <person name="Hu S."/>
            <person name="Wang D."/>
            <person name="Wang C."/>
            <person name="Pandey M.K."/>
            <person name="Ge S."/>
            <person name="Xu Q."/>
            <person name="Li N."/>
            <person name="Li G."/>
            <person name="Huang Y."/>
            <person name="Saxena R.K."/>
            <person name="Ji Y."/>
            <person name="Li M."/>
            <person name="Yan X."/>
            <person name="He Y."/>
            <person name="Liu Y."/>
            <person name="Wang X."/>
            <person name="Xiang C."/>
            <person name="Varshney R.K."/>
            <person name="Ding H."/>
            <person name="Gao S."/>
            <person name="Zong X."/>
        </authorList>
    </citation>
    <scope>NUCLEOTIDE SEQUENCE [LARGE SCALE GENOMIC DNA]</scope>
    <source>
        <strain evidence="1 2">cv. Zhongwan 6</strain>
    </source>
</reference>
<keyword evidence="2" id="KW-1185">Reference proteome</keyword>
<protein>
    <submittedName>
        <fullName evidence="1">Uncharacterized protein</fullName>
    </submittedName>
</protein>
<gene>
    <name evidence="1" type="ORF">KIW84_064873</name>
</gene>
<organism evidence="1 2">
    <name type="scientific">Pisum sativum</name>
    <name type="common">Garden pea</name>
    <name type="synonym">Lathyrus oleraceus</name>
    <dbReference type="NCBI Taxonomy" id="3888"/>
    <lineage>
        <taxon>Eukaryota</taxon>
        <taxon>Viridiplantae</taxon>
        <taxon>Streptophyta</taxon>
        <taxon>Embryophyta</taxon>
        <taxon>Tracheophyta</taxon>
        <taxon>Spermatophyta</taxon>
        <taxon>Magnoliopsida</taxon>
        <taxon>eudicotyledons</taxon>
        <taxon>Gunneridae</taxon>
        <taxon>Pentapetalae</taxon>
        <taxon>rosids</taxon>
        <taxon>fabids</taxon>
        <taxon>Fabales</taxon>
        <taxon>Fabaceae</taxon>
        <taxon>Papilionoideae</taxon>
        <taxon>50 kb inversion clade</taxon>
        <taxon>NPAAA clade</taxon>
        <taxon>Hologalegina</taxon>
        <taxon>IRL clade</taxon>
        <taxon>Fabeae</taxon>
        <taxon>Lathyrus</taxon>
    </lineage>
</organism>
<dbReference type="EMBL" id="JAMSHJ010000006">
    <property type="protein sequence ID" value="KAI5399700.1"/>
    <property type="molecule type" value="Genomic_DNA"/>
</dbReference>
<accession>A0A9D4WF92</accession>
<sequence>MMVHNLNGDQDPVQVAAMRIASSNYGQLLCLVELDSQTSLREQILVLIQIVRNGMCLSCLVQNLVNACASIFRRGEALSTSSSLHKTTSMTSASSLDNSLSDMFRSPPRPLPYDAEPLNSADKWNECAREDELKIYRSKSASRASISKTYTWSWACLHVIIRRRGYMSNLP</sequence>
<dbReference type="Gramene" id="Psat06G0487300-T1">
    <property type="protein sequence ID" value="KAI5399700.1"/>
    <property type="gene ID" value="KIW84_064873"/>
</dbReference>